<evidence type="ECO:0000313" key="2">
    <source>
        <dbReference type="EMBL" id="GMT03059.1"/>
    </source>
</evidence>
<gene>
    <name evidence="2" type="ORF">PENTCL1PPCAC_25233</name>
    <name evidence="3" type="ORF">PENTCL1PPCAC_25234</name>
</gene>
<dbReference type="AlphaFoldDB" id="A0AAV5UA33"/>
<sequence length="108" mass="11672">VFPSFAITQTWTISICCAALAVACLVVHIRCMLTLCDLQAINCRLWVRIAFVAGGWLLLSVLALTALFGPGPINFFLLHVMPGLLLDASILMIESRVLACKKGNLPTS</sequence>
<evidence type="ECO:0008006" key="5">
    <source>
        <dbReference type="Google" id="ProtNLM"/>
    </source>
</evidence>
<dbReference type="Proteomes" id="UP001432027">
    <property type="component" value="Unassembled WGS sequence"/>
</dbReference>
<keyword evidence="1" id="KW-1133">Transmembrane helix</keyword>
<evidence type="ECO:0000313" key="3">
    <source>
        <dbReference type="EMBL" id="GMT03060.1"/>
    </source>
</evidence>
<dbReference type="EMBL" id="BTSX01000006">
    <property type="protein sequence ID" value="GMT03060.1"/>
    <property type="molecule type" value="Genomic_DNA"/>
</dbReference>
<proteinExistence type="predicted"/>
<keyword evidence="1" id="KW-0812">Transmembrane</keyword>
<keyword evidence="1" id="KW-0472">Membrane</keyword>
<comment type="caution">
    <text evidence="3">The sequence shown here is derived from an EMBL/GenBank/DDBJ whole genome shotgun (WGS) entry which is preliminary data.</text>
</comment>
<organism evidence="3 4">
    <name type="scientific">Pristionchus entomophagus</name>
    <dbReference type="NCBI Taxonomy" id="358040"/>
    <lineage>
        <taxon>Eukaryota</taxon>
        <taxon>Metazoa</taxon>
        <taxon>Ecdysozoa</taxon>
        <taxon>Nematoda</taxon>
        <taxon>Chromadorea</taxon>
        <taxon>Rhabditida</taxon>
        <taxon>Rhabditina</taxon>
        <taxon>Diplogasteromorpha</taxon>
        <taxon>Diplogasteroidea</taxon>
        <taxon>Neodiplogasteridae</taxon>
        <taxon>Pristionchus</taxon>
    </lineage>
</organism>
<protein>
    <recommendedName>
        <fullName evidence="5">G protein-coupled receptor</fullName>
    </recommendedName>
</protein>
<feature type="non-terminal residue" evidence="3">
    <location>
        <position position="108"/>
    </location>
</feature>
<reference evidence="3" key="1">
    <citation type="submission" date="2023-10" db="EMBL/GenBank/DDBJ databases">
        <title>Genome assembly of Pristionchus species.</title>
        <authorList>
            <person name="Yoshida K."/>
            <person name="Sommer R.J."/>
        </authorList>
    </citation>
    <scope>NUCLEOTIDE SEQUENCE</scope>
    <source>
        <strain evidence="3">RS0144</strain>
    </source>
</reference>
<dbReference type="EMBL" id="BTSX01000006">
    <property type="protein sequence ID" value="GMT03059.1"/>
    <property type="molecule type" value="Genomic_DNA"/>
</dbReference>
<feature type="transmembrane region" description="Helical" evidence="1">
    <location>
        <begin position="73"/>
        <end position="93"/>
    </location>
</feature>
<feature type="transmembrane region" description="Helical" evidence="1">
    <location>
        <begin position="12"/>
        <end position="33"/>
    </location>
</feature>
<evidence type="ECO:0000256" key="1">
    <source>
        <dbReference type="SAM" id="Phobius"/>
    </source>
</evidence>
<accession>A0AAV5UA33</accession>
<feature type="non-terminal residue" evidence="3">
    <location>
        <position position="1"/>
    </location>
</feature>
<feature type="transmembrane region" description="Helical" evidence="1">
    <location>
        <begin position="45"/>
        <end position="67"/>
    </location>
</feature>
<keyword evidence="4" id="KW-1185">Reference proteome</keyword>
<name>A0AAV5UA33_9BILA</name>
<evidence type="ECO:0000313" key="4">
    <source>
        <dbReference type="Proteomes" id="UP001432027"/>
    </source>
</evidence>